<keyword evidence="5 10" id="KW-0808">Transferase</keyword>
<feature type="domain" description="Malate synthase G alpha-beta insertion" evidence="15">
    <location>
        <begin position="158"/>
        <end position="233"/>
    </location>
</feature>
<dbReference type="InterPro" id="IPR046363">
    <property type="entry name" value="MS_N_TIM-barrel_dom"/>
</dbReference>
<keyword evidence="4 10" id="KW-0816">Tricarboxylic acid cycle</keyword>
<evidence type="ECO:0000313" key="18">
    <source>
        <dbReference type="Proteomes" id="UP001457661"/>
    </source>
</evidence>
<keyword evidence="17" id="KW-0012">Acyltransferase</keyword>
<comment type="caution">
    <text evidence="10">Lacks conserved residue(s) required for the propagation of feature annotation.</text>
</comment>
<keyword evidence="6 10" id="KW-0479">Metal-binding</keyword>
<evidence type="ECO:0000256" key="12">
    <source>
        <dbReference type="RuleBase" id="RU003572"/>
    </source>
</evidence>
<dbReference type="GO" id="GO:0004474">
    <property type="term" value="F:malate synthase activity"/>
    <property type="evidence" value="ECO:0007669"/>
    <property type="project" value="UniProtKB-EC"/>
</dbReference>
<dbReference type="Pfam" id="PF20658">
    <property type="entry name" value="MSG_insertion"/>
    <property type="match status" value="1"/>
</dbReference>
<dbReference type="RefSeq" id="WP_007583621.1">
    <property type="nucleotide sequence ID" value="NZ_JBBMQX010000010.1"/>
</dbReference>
<evidence type="ECO:0000256" key="11">
    <source>
        <dbReference type="NCBIfam" id="TIGR01345"/>
    </source>
</evidence>
<evidence type="ECO:0000256" key="4">
    <source>
        <dbReference type="ARBA" id="ARBA00022532"/>
    </source>
</evidence>
<feature type="binding site" evidence="10">
    <location>
        <position position="539"/>
    </location>
    <ligand>
        <name>acetyl-CoA</name>
        <dbReference type="ChEBI" id="CHEBI:57288"/>
    </ligand>
</feature>
<dbReference type="PANTHER" id="PTHR42739">
    <property type="entry name" value="MALATE SYNTHASE G"/>
    <property type="match status" value="1"/>
</dbReference>
<evidence type="ECO:0000256" key="9">
    <source>
        <dbReference type="ARBA" id="ARBA00047918"/>
    </source>
</evidence>
<comment type="catalytic activity">
    <reaction evidence="9 10 12">
        <text>glyoxylate + acetyl-CoA + H2O = (S)-malate + CoA + H(+)</text>
        <dbReference type="Rhea" id="RHEA:18181"/>
        <dbReference type="ChEBI" id="CHEBI:15377"/>
        <dbReference type="ChEBI" id="CHEBI:15378"/>
        <dbReference type="ChEBI" id="CHEBI:15589"/>
        <dbReference type="ChEBI" id="CHEBI:36655"/>
        <dbReference type="ChEBI" id="CHEBI:57287"/>
        <dbReference type="ChEBI" id="CHEBI:57288"/>
        <dbReference type="EC" id="2.3.3.9"/>
    </reaction>
</comment>
<evidence type="ECO:0000256" key="1">
    <source>
        <dbReference type="ARBA" id="ARBA00001946"/>
    </source>
</evidence>
<dbReference type="EC" id="2.3.3.9" evidence="10 11"/>
<keyword evidence="7 10" id="KW-0460">Magnesium</keyword>
<comment type="similarity">
    <text evidence="10 12">Belongs to the malate synthase family. GlcB subfamily.</text>
</comment>
<keyword evidence="18" id="KW-1185">Reference proteome</keyword>
<feature type="binding site" evidence="10">
    <location>
        <position position="311"/>
    </location>
    <ligand>
        <name>acetyl-CoA</name>
        <dbReference type="ChEBI" id="CHEBI:57288"/>
    </ligand>
</feature>
<evidence type="ECO:0000256" key="10">
    <source>
        <dbReference type="HAMAP-Rule" id="MF_00641"/>
    </source>
</evidence>
<feature type="active site" description="Proton acceptor" evidence="10">
    <location>
        <position position="338"/>
    </location>
</feature>
<comment type="pathway">
    <text evidence="10 12">Carbohydrate metabolism; glyoxylate cycle; (S)-malate from isocitrate: step 2/2.</text>
</comment>
<feature type="domain" description="Malate synthase N-terminal" evidence="14">
    <location>
        <begin position="16"/>
        <end position="71"/>
    </location>
</feature>
<dbReference type="Pfam" id="PF20656">
    <property type="entry name" value="MS_N"/>
    <property type="match status" value="1"/>
</dbReference>
<feature type="binding site" evidence="10">
    <location>
        <position position="116"/>
    </location>
    <ligand>
        <name>acetyl-CoA</name>
        <dbReference type="ChEBI" id="CHEBI:57288"/>
    </ligand>
</feature>
<dbReference type="Proteomes" id="UP001457661">
    <property type="component" value="Unassembled WGS sequence"/>
</dbReference>
<comment type="subunit">
    <text evidence="10">Monomer.</text>
</comment>
<comment type="function">
    <text evidence="10">Involved in the glycolate utilization. Catalyzes the condensation and subsequent hydrolysis of acetyl-coenzyme A (acetyl-CoA) and glyoxylate to form malate and CoA.</text>
</comment>
<sequence>MSHTLTHSGLSVDTQLADFVKNQLLPGTHLSEHQFWQSFAHIVQTLTPTNKALLEKRELLQQQIDDYHLANKTWDSVKYHAFLQDIGYLVKEPTNFEIETQNVEPEVAFTAGPQLVVPVSNARFALNAANARWGSLYDALYGTDVLSEDDGAEKGNTYNPVRGFKVMAYARQFLDKALPLTNGSHIESTNYSVVDGALLITLRDSSQTTLADPSQLIGYQGEAQNPTVVLLKNNDLHIELHIDHHHIIGQADKAGLKDVVLEAALTTIMDCEDSVAAVDAEDKVQVYKNWLGLMQGNLVESFKKGDKTVERTLQSDKTYTALDGGTVTLKGRSMMFVRNVGHLMTNPAITDVYNQPVFEGIMDAMFTATAALHDLNKKTGIKNSSAQSINIVKPKMHGPEEVAFTNTLFSLVEEALSLPKNTLKMGIMDEERRTSVNLKACIYAAKERVVFINTGFLDRTGDEIHTSMQAGVVLPKAQIKQQPWIQAYEDRNVDIGLACGLSHKAQIGKGMWPMPDKMALMMEQKQAHPKSGANTAWVPSPTAATLHAMHYHDINVFTEQQSIAKRTIASLNDLLTPPLMTDPKTLSKEDIQSELENNAQGILGYVVRWIDQGVGCSKVPDINHIGLMEDRATLRISSQHMANWLLNGVCSKAQIKSTMAKMAKVVDGQNEHDTAYTPMAINEETLNNSIAFQAALALVLEGVTQPSGYTEPLLHSYRIRYKAQKTNTL</sequence>
<feature type="domain" description="Malate synthase TIM barrel" evidence="13">
    <location>
        <begin position="335"/>
        <end position="575"/>
    </location>
</feature>
<name>A0ABU9TII8_9GAMM</name>
<protein>
    <recommendedName>
        <fullName evidence="10 11">Malate synthase G</fullName>
        <ecNumber evidence="10 11">2.3.3.9</ecNumber>
    </recommendedName>
</protein>
<comment type="caution">
    <text evidence="17">The sequence shown here is derived from an EMBL/GenBank/DDBJ whole genome shotgun (WGS) entry which is preliminary data.</text>
</comment>
<dbReference type="InterPro" id="IPR048356">
    <property type="entry name" value="MS_N"/>
</dbReference>
<dbReference type="Pfam" id="PF01274">
    <property type="entry name" value="MS_TIM-barrel"/>
    <property type="match status" value="1"/>
</dbReference>
<evidence type="ECO:0000259" key="14">
    <source>
        <dbReference type="Pfam" id="PF20656"/>
    </source>
</evidence>
<dbReference type="InterPro" id="IPR011076">
    <property type="entry name" value="Malate_synth_sf"/>
</dbReference>
<dbReference type="InterPro" id="IPR048357">
    <property type="entry name" value="MSG_insertion"/>
</dbReference>
<proteinExistence type="inferred from homology"/>
<dbReference type="InterPro" id="IPR006253">
    <property type="entry name" value="Malate_synthG"/>
</dbReference>
<evidence type="ECO:0000259" key="16">
    <source>
        <dbReference type="Pfam" id="PF20659"/>
    </source>
</evidence>
<feature type="binding site" evidence="10">
    <location>
        <position position="430"/>
    </location>
    <ligand>
        <name>Mg(2+)</name>
        <dbReference type="ChEBI" id="CHEBI:18420"/>
    </ligand>
</feature>
<keyword evidence="3 10" id="KW-0963">Cytoplasm</keyword>
<comment type="subcellular location">
    <subcellularLocation>
        <location evidence="10 12">Cytoplasm</location>
    </subcellularLocation>
</comment>
<dbReference type="InterPro" id="IPR001465">
    <property type="entry name" value="Malate_synthase_TIM"/>
</dbReference>
<dbReference type="HAMAP" id="MF_00641">
    <property type="entry name" value="Malate_synth_G"/>
    <property type="match status" value="1"/>
</dbReference>
<evidence type="ECO:0000256" key="2">
    <source>
        <dbReference type="ARBA" id="ARBA00022435"/>
    </source>
</evidence>
<evidence type="ECO:0000256" key="7">
    <source>
        <dbReference type="ARBA" id="ARBA00022842"/>
    </source>
</evidence>
<dbReference type="EMBL" id="JBBMQX010000010">
    <property type="protein sequence ID" value="MEM5533522.1"/>
    <property type="molecule type" value="Genomic_DNA"/>
</dbReference>
<comment type="cofactor">
    <cofactor evidence="1 10">
        <name>Mg(2+)</name>
        <dbReference type="ChEBI" id="CHEBI:18420"/>
    </cofactor>
</comment>
<dbReference type="SUPFAM" id="SSF51645">
    <property type="entry name" value="Malate synthase G"/>
    <property type="match status" value="1"/>
</dbReference>
<gene>
    <name evidence="10" type="primary">glcB</name>
    <name evidence="17" type="ORF">WNY57_13885</name>
</gene>
<evidence type="ECO:0000256" key="8">
    <source>
        <dbReference type="ARBA" id="ARBA00023097"/>
    </source>
</evidence>
<dbReference type="NCBIfam" id="TIGR01345">
    <property type="entry name" value="malate_syn_G"/>
    <property type="match status" value="1"/>
</dbReference>
<dbReference type="NCBIfam" id="NF002825">
    <property type="entry name" value="PRK02999.1"/>
    <property type="match status" value="1"/>
</dbReference>
<feature type="binding site" evidence="10">
    <location>
        <begin position="123"/>
        <end position="124"/>
    </location>
    <ligand>
        <name>acetyl-CoA</name>
        <dbReference type="ChEBI" id="CHEBI:57288"/>
    </ligand>
</feature>
<feature type="binding site" evidence="10">
    <location>
        <position position="338"/>
    </location>
    <ligand>
        <name>glyoxylate</name>
        <dbReference type="ChEBI" id="CHEBI:36655"/>
    </ligand>
</feature>
<keyword evidence="8 10" id="KW-0558">Oxidation</keyword>
<evidence type="ECO:0000256" key="3">
    <source>
        <dbReference type="ARBA" id="ARBA00022490"/>
    </source>
</evidence>
<evidence type="ECO:0000256" key="5">
    <source>
        <dbReference type="ARBA" id="ARBA00022679"/>
    </source>
</evidence>
<dbReference type="PANTHER" id="PTHR42739:SF1">
    <property type="entry name" value="MALATE SYNTHASE G"/>
    <property type="match status" value="1"/>
</dbReference>
<evidence type="ECO:0000259" key="13">
    <source>
        <dbReference type="Pfam" id="PF01274"/>
    </source>
</evidence>
<dbReference type="Gene3D" id="3.20.20.360">
    <property type="entry name" value="Malate synthase, domain 3"/>
    <property type="match status" value="2"/>
</dbReference>
<feature type="binding site" evidence="10">
    <location>
        <position position="458"/>
    </location>
    <ligand>
        <name>Mg(2+)</name>
        <dbReference type="ChEBI" id="CHEBI:18420"/>
    </ligand>
</feature>
<organism evidence="17 18">
    <name type="scientific">Pseudoalteromonas arctica</name>
    <dbReference type="NCBI Taxonomy" id="394751"/>
    <lineage>
        <taxon>Bacteria</taxon>
        <taxon>Pseudomonadati</taxon>
        <taxon>Pseudomonadota</taxon>
        <taxon>Gammaproteobacteria</taxon>
        <taxon>Alteromonadales</taxon>
        <taxon>Pseudoalteromonadaceae</taxon>
        <taxon>Pseudoalteromonas</taxon>
    </lineage>
</organism>
<keyword evidence="2 10" id="KW-0329">Glyoxylate bypass</keyword>
<dbReference type="Pfam" id="PF20659">
    <property type="entry name" value="MS_C"/>
    <property type="match status" value="1"/>
</dbReference>
<feature type="binding site" evidence="10">
    <location>
        <position position="430"/>
    </location>
    <ligand>
        <name>glyoxylate</name>
        <dbReference type="ChEBI" id="CHEBI:36655"/>
    </ligand>
</feature>
<reference evidence="17 18" key="1">
    <citation type="submission" date="2024-03" db="EMBL/GenBank/DDBJ databases">
        <title>Community enrichment and isolation of bacterial strains for fucoidan degradation.</title>
        <authorList>
            <person name="Sichert A."/>
        </authorList>
    </citation>
    <scope>NUCLEOTIDE SEQUENCE [LARGE SCALE GENOMIC DNA]</scope>
    <source>
        <strain evidence="17 18">AS26</strain>
    </source>
</reference>
<accession>A0ABU9TII8</accession>
<feature type="binding site" evidence="10">
    <location>
        <position position="274"/>
    </location>
    <ligand>
        <name>acetyl-CoA</name>
        <dbReference type="ChEBI" id="CHEBI:57288"/>
    </ligand>
</feature>
<evidence type="ECO:0000256" key="6">
    <source>
        <dbReference type="ARBA" id="ARBA00022723"/>
    </source>
</evidence>
<feature type="domain" description="Malate synthase C-terminal" evidence="16">
    <location>
        <begin position="591"/>
        <end position="695"/>
    </location>
</feature>
<dbReference type="Gene3D" id="1.20.1220.12">
    <property type="entry name" value="Malate synthase, domain III"/>
    <property type="match status" value="1"/>
</dbReference>
<feature type="binding site" evidence="10">
    <location>
        <begin position="455"/>
        <end position="458"/>
    </location>
    <ligand>
        <name>glyoxylate</name>
        <dbReference type="ChEBI" id="CHEBI:36655"/>
    </ligand>
</feature>
<feature type="modified residue" description="Cysteine sulfenic acid (-SOH)" evidence="10">
    <location>
        <position position="616"/>
    </location>
</feature>
<evidence type="ECO:0000259" key="15">
    <source>
        <dbReference type="Pfam" id="PF20658"/>
    </source>
</evidence>
<dbReference type="InterPro" id="IPR048355">
    <property type="entry name" value="MS_C"/>
</dbReference>
<dbReference type="InterPro" id="IPR044856">
    <property type="entry name" value="Malate_synth_C_sf"/>
</dbReference>
<feature type="active site" description="Proton donor" evidence="10">
    <location>
        <position position="630"/>
    </location>
</feature>
<evidence type="ECO:0000313" key="17">
    <source>
        <dbReference type="EMBL" id="MEM5533522.1"/>
    </source>
</evidence>